<comment type="caution">
    <text evidence="11">The sequence shown here is derived from an EMBL/GenBank/DDBJ whole genome shotgun (WGS) entry which is preliminary data.</text>
</comment>
<evidence type="ECO:0000313" key="12">
    <source>
        <dbReference type="Proteomes" id="UP001208570"/>
    </source>
</evidence>
<evidence type="ECO:0000256" key="6">
    <source>
        <dbReference type="RuleBase" id="RU364018"/>
    </source>
</evidence>
<comment type="function">
    <text evidence="6">The coatomer is a cytosolic protein complex that binds to dilysine motifs and reversibly associates with Golgi non-clathrin-coated vesicles, which further mediate biosynthetic protein transport from the ER, via the Golgi up to the trans Golgi network. Coatomer complex is required for budding from Golgi membranes, and is essential for the retrograde Golgi-to-ER transport of dilysine-tagged proteins.</text>
</comment>
<keyword evidence="6" id="KW-0333">Golgi apparatus</keyword>
<dbReference type="GO" id="GO:0000139">
    <property type="term" value="C:Golgi membrane"/>
    <property type="evidence" value="ECO:0007669"/>
    <property type="project" value="UniProtKB-SubCell"/>
</dbReference>
<evidence type="ECO:0000256" key="7">
    <source>
        <dbReference type="RuleBase" id="RU366052"/>
    </source>
</evidence>
<dbReference type="GO" id="GO:0015031">
    <property type="term" value="P:protein transport"/>
    <property type="evidence" value="ECO:0007669"/>
    <property type="project" value="UniProtKB-KW"/>
</dbReference>
<dbReference type="GO" id="GO:0030126">
    <property type="term" value="C:COPI vesicle coat"/>
    <property type="evidence" value="ECO:0007669"/>
    <property type="project" value="UniProtKB-UniRule"/>
</dbReference>
<dbReference type="InterPro" id="IPR027059">
    <property type="entry name" value="Coatomer_dsu"/>
</dbReference>
<comment type="subunit">
    <text evidence="2 6">Oligomeric complex that consists of at least the alpha, beta, beta', gamma, delta, epsilon and zeta subunits.</text>
</comment>
<keyword evidence="5 6" id="KW-0653">Protein transport</keyword>
<feature type="region of interest" description="Disordered" evidence="9">
    <location>
        <begin position="193"/>
        <end position="230"/>
    </location>
</feature>
<dbReference type="Pfam" id="PF01217">
    <property type="entry name" value="Clat_adaptor_s"/>
    <property type="match status" value="1"/>
</dbReference>
<dbReference type="PANTHER" id="PTHR10121:SF0">
    <property type="entry name" value="COATOMER SUBUNIT DELTA"/>
    <property type="match status" value="1"/>
</dbReference>
<dbReference type="CDD" id="cd14830">
    <property type="entry name" value="Delta_COP_N"/>
    <property type="match status" value="1"/>
</dbReference>
<accession>A0AAD9JJH6</accession>
<dbReference type="EMBL" id="JAODUP010000291">
    <property type="protein sequence ID" value="KAK2153628.1"/>
    <property type="molecule type" value="Genomic_DNA"/>
</dbReference>
<evidence type="ECO:0000256" key="4">
    <source>
        <dbReference type="ARBA" id="ARBA00022490"/>
    </source>
</evidence>
<keyword evidence="3 6" id="KW-0813">Transport</keyword>
<keyword evidence="6" id="KW-0472">Membrane</keyword>
<evidence type="ECO:0000259" key="10">
    <source>
        <dbReference type="Pfam" id="PF01217"/>
    </source>
</evidence>
<sequence>MVLLAAAVCNKSGKVIISRQFVEMTRSRVEGLLAAFPKLMSTGKQHTFVETESVRYVYQPLEKLYVLLITTKASNILEDLETLRLFARVIPEYCKNMDETEILDQAFPLIFAFDEIVALGYRENVNLAQIRTFTEMDSHEEKVFQAVRQTQEREAKENMKRKAKELQQLRREAQKYGRKPSGYGGGFGAGSFGRQDSPIIDTTPAEPSKPSYTALPSSKPAGGGRALKLGSKTKDVESFVDQLKSEGQGRKCFVINTSCVSISQNKHNK</sequence>
<evidence type="ECO:0000256" key="8">
    <source>
        <dbReference type="SAM" id="Coils"/>
    </source>
</evidence>
<evidence type="ECO:0000256" key="5">
    <source>
        <dbReference type="ARBA" id="ARBA00022927"/>
    </source>
</evidence>
<evidence type="ECO:0000256" key="3">
    <source>
        <dbReference type="ARBA" id="ARBA00022448"/>
    </source>
</evidence>
<evidence type="ECO:0000256" key="9">
    <source>
        <dbReference type="SAM" id="MobiDB-lite"/>
    </source>
</evidence>
<evidence type="ECO:0000313" key="11">
    <source>
        <dbReference type="EMBL" id="KAK2153628.1"/>
    </source>
</evidence>
<feature type="coiled-coil region" evidence="8">
    <location>
        <begin position="149"/>
        <end position="179"/>
    </location>
</feature>
<keyword evidence="6" id="KW-0931">ER-Golgi transport</keyword>
<dbReference type="PANTHER" id="PTHR10121">
    <property type="entry name" value="COATOMER SUBUNIT DELTA"/>
    <property type="match status" value="1"/>
</dbReference>
<dbReference type="InterPro" id="IPR022775">
    <property type="entry name" value="AP_mu_sigma_su"/>
</dbReference>
<dbReference type="AlphaFoldDB" id="A0AAD9JJH6"/>
<dbReference type="GO" id="GO:0051645">
    <property type="term" value="P:Golgi localization"/>
    <property type="evidence" value="ECO:0007669"/>
    <property type="project" value="TreeGrafter"/>
</dbReference>
<comment type="subcellular location">
    <subcellularLocation>
        <location evidence="6 7">Cytoplasm</location>
    </subcellularLocation>
    <subcellularLocation>
        <location evidence="6 7">Cytoplasmic vesicle</location>
        <location evidence="6 7">COPI-coated vesicle membrane</location>
        <topology evidence="6 7">Peripheral membrane protein</topology>
        <orientation evidence="6 7">Cytoplasmic side</orientation>
    </subcellularLocation>
    <subcellularLocation>
        <location evidence="6 7">Golgi apparatus membrane</location>
        <topology evidence="6 7">Peripheral membrane protein</topology>
        <orientation evidence="6 7">Cytoplasmic side</orientation>
    </subcellularLocation>
</comment>
<keyword evidence="4 6" id="KW-0963">Cytoplasm</keyword>
<keyword evidence="6" id="KW-0968">Cytoplasmic vesicle</keyword>
<dbReference type="Proteomes" id="UP001208570">
    <property type="component" value="Unassembled WGS sequence"/>
</dbReference>
<protein>
    <recommendedName>
        <fullName evidence="6">Coatomer subunit delta</fullName>
    </recommendedName>
</protein>
<dbReference type="SUPFAM" id="SSF64356">
    <property type="entry name" value="SNARE-like"/>
    <property type="match status" value="1"/>
</dbReference>
<dbReference type="GO" id="GO:0006890">
    <property type="term" value="P:retrograde vesicle-mediated transport, Golgi to endoplasmic reticulum"/>
    <property type="evidence" value="ECO:0007669"/>
    <property type="project" value="UniProtKB-UniRule"/>
</dbReference>
<gene>
    <name evidence="11" type="ORF">LSH36_291g07022</name>
</gene>
<proteinExistence type="inferred from homology"/>
<dbReference type="FunFam" id="3.30.450.60:FF:000003">
    <property type="entry name" value="Coatomer subunit delta"/>
    <property type="match status" value="1"/>
</dbReference>
<dbReference type="Gene3D" id="3.30.450.60">
    <property type="match status" value="1"/>
</dbReference>
<keyword evidence="12" id="KW-1185">Reference proteome</keyword>
<comment type="similarity">
    <text evidence="1 6">Belongs to the adaptor complexes medium subunit family. Delta-COP subfamily.</text>
</comment>
<evidence type="ECO:0000256" key="2">
    <source>
        <dbReference type="ARBA" id="ARBA00011775"/>
    </source>
</evidence>
<evidence type="ECO:0000256" key="1">
    <source>
        <dbReference type="ARBA" id="ARBA00010516"/>
    </source>
</evidence>
<organism evidence="11 12">
    <name type="scientific">Paralvinella palmiformis</name>
    <dbReference type="NCBI Taxonomy" id="53620"/>
    <lineage>
        <taxon>Eukaryota</taxon>
        <taxon>Metazoa</taxon>
        <taxon>Spiralia</taxon>
        <taxon>Lophotrochozoa</taxon>
        <taxon>Annelida</taxon>
        <taxon>Polychaeta</taxon>
        <taxon>Sedentaria</taxon>
        <taxon>Canalipalpata</taxon>
        <taxon>Terebellida</taxon>
        <taxon>Terebelliformia</taxon>
        <taxon>Alvinellidae</taxon>
        <taxon>Paralvinella</taxon>
    </lineage>
</organism>
<dbReference type="GO" id="GO:0006888">
    <property type="term" value="P:endoplasmic reticulum to Golgi vesicle-mediated transport"/>
    <property type="evidence" value="ECO:0007669"/>
    <property type="project" value="TreeGrafter"/>
</dbReference>
<reference evidence="11" key="1">
    <citation type="journal article" date="2023" name="Mol. Biol. Evol.">
        <title>Third-Generation Sequencing Reveals the Adaptive Role of the Epigenome in Three Deep-Sea Polychaetes.</title>
        <authorList>
            <person name="Perez M."/>
            <person name="Aroh O."/>
            <person name="Sun Y."/>
            <person name="Lan Y."/>
            <person name="Juniper S.K."/>
            <person name="Young C.R."/>
            <person name="Angers B."/>
            <person name="Qian P.Y."/>
        </authorList>
    </citation>
    <scope>NUCLEOTIDE SEQUENCE</scope>
    <source>
        <strain evidence="11">P08H-3</strain>
    </source>
</reference>
<keyword evidence="8" id="KW-0175">Coiled coil</keyword>
<dbReference type="InterPro" id="IPR011012">
    <property type="entry name" value="Longin-like_dom_sf"/>
</dbReference>
<feature type="domain" description="AP complex mu/sigma subunit" evidence="10">
    <location>
        <begin position="8"/>
        <end position="130"/>
    </location>
</feature>
<name>A0AAD9JJH6_9ANNE</name>